<feature type="transmembrane region" description="Helical" evidence="11">
    <location>
        <begin position="464"/>
        <end position="484"/>
    </location>
</feature>
<dbReference type="SUPFAM" id="SSF52540">
    <property type="entry name" value="P-loop containing nucleoside triphosphate hydrolases"/>
    <property type="match status" value="1"/>
</dbReference>
<evidence type="ECO:0000256" key="10">
    <source>
        <dbReference type="ARBA" id="ARBA00023136"/>
    </source>
</evidence>
<dbReference type="Pfam" id="PF00005">
    <property type="entry name" value="ABC_tran"/>
    <property type="match status" value="1"/>
</dbReference>
<gene>
    <name evidence="15" type="ordered locus">PMT9312_1182</name>
</gene>
<feature type="transmembrane region" description="Helical" evidence="11">
    <location>
        <begin position="537"/>
        <end position="562"/>
    </location>
</feature>
<evidence type="ECO:0000256" key="1">
    <source>
        <dbReference type="ARBA" id="ARBA00004651"/>
    </source>
</evidence>
<dbReference type="AlphaFoldDB" id="Q31A54"/>
<evidence type="ECO:0000313" key="15">
    <source>
        <dbReference type="EMBL" id="ABB50241.1"/>
    </source>
</evidence>
<comment type="subcellular location">
    <subcellularLocation>
        <location evidence="1">Cell membrane</location>
        <topology evidence="1">Multi-pass membrane protein</topology>
    </subcellularLocation>
</comment>
<dbReference type="GO" id="GO:0005886">
    <property type="term" value="C:plasma membrane"/>
    <property type="evidence" value="ECO:0007669"/>
    <property type="project" value="UniProtKB-SubCell"/>
</dbReference>
<dbReference type="Gene3D" id="3.90.70.10">
    <property type="entry name" value="Cysteine proteinases"/>
    <property type="match status" value="1"/>
</dbReference>
<feature type="transmembrane region" description="Helical" evidence="11">
    <location>
        <begin position="568"/>
        <end position="587"/>
    </location>
</feature>
<dbReference type="PROSITE" id="PS00211">
    <property type="entry name" value="ABC_TRANSPORTER_1"/>
    <property type="match status" value="1"/>
</dbReference>
<evidence type="ECO:0000256" key="5">
    <source>
        <dbReference type="ARBA" id="ARBA00022741"/>
    </source>
</evidence>
<name>Q31A54_PROM9</name>
<dbReference type="KEGG" id="pmi:PMT9312_1182"/>
<sequence length="982" mass="111085">MNKPKEIKTLSQEKNKYNLFNEIVKKEKNKLKFISLEIGSSFLKKEELPKGILIIKKGILSIKLTDQNDNKKFTIQNLKKGDLAGVDQIIGQSNYSDIVASTKVEGYFLEKKIFLELINKNFQIINSYIKSSKYELYCTISFFLFGKIQKSHDIFNFLNSSSFDLKTVILTPGINNLNSNFGAYISSSSNIEGLNIGSTIEGPKSLNVLGDLPARLIKSEELSNLKNIDESNISIINNKNSTGSIIEKFDLQKEGLEDYYGPKNNDLSFPHFKGDGIIEESLACLRMIVRFFDMPFKKDLIVTILKDQIIRSKNKRISLPQFAAIFELLGFKVTPLTIRNYRLINRINLPAFVVCDGAPHIIWSKKRNKFLKSDPKSDQQWFTSEEIFETGKHQLDFLLIEKALQNKNSKFDLSWFLPALRKNKGILFQVVLASFFVQLLALFNPLLIQQIFDAVISQGNLSSLNVLGTILISMSLAQALLGALRTFLFADMTNHIDTNLGSSIIHHLLRLPIVYFSKRSVGELNGRINELEKIRRFLTSTAITVFLDAIFSLIYIGVMMLYSVKLTFMALTILPLFIILTFIIAPINKKQLRKQAESKAKVQGHLVEALNGIETIKGQGMEIYSHWRWEQLYSRQIKNGFRNIITNTAASSVSQFLSQLSGLIVIWGGAVLVLNGEMTLGQLIAFRILSGYVTSPILRLTSTWQNFQDISLSVERLGDVIDSKKESELNGDNLPPLENIEGDISFENVSLKFENSHDYQLKDINFKVKKGEFVAVIGSSGSGKSTLMKVLMRLYTPSKGLVKIDSNDINKFDLYSLRNQIGFVPQETLLFSGTIQSNISLPKPEASFEEIREAARVANAHDFIQELSKGYSNDIGEKGIKISGGQRQRLSIARMIIKEPKIVILDEATSSLDGENERKVLLNIMKKFENQTVFFVTHKLDNMEMFTKILLMDEGKLIEIGNHENLMKENGKYAALIKKKYT</sequence>
<dbReference type="PROSITE" id="PS50893">
    <property type="entry name" value="ABC_TRANSPORTER_2"/>
    <property type="match status" value="1"/>
</dbReference>
<keyword evidence="3" id="KW-1003">Cell membrane</keyword>
<reference evidence="16" key="1">
    <citation type="submission" date="2005-07" db="EMBL/GenBank/DDBJ databases">
        <title>Complete sequence of Prochlorococcus marinus str. MIT 9312.</title>
        <authorList>
            <consortium name="US DOE Joint Genome Institute"/>
            <person name="Copeland A."/>
            <person name="Lucas S."/>
            <person name="Lapidus A."/>
            <person name="Barry K."/>
            <person name="Detter J.C."/>
            <person name="Glavina T."/>
            <person name="Hammon N."/>
            <person name="Israni S."/>
            <person name="Pitluck S."/>
            <person name="Thiel J."/>
            <person name="Schmutz J."/>
            <person name="Larimer F."/>
            <person name="Land M."/>
            <person name="Kyrpides N."/>
            <person name="Lykidis A."/>
            <person name="Richardson P."/>
        </authorList>
    </citation>
    <scope>NUCLEOTIDE SEQUENCE [LARGE SCALE GENOMIC DNA]</scope>
    <source>
        <strain evidence="16">MIT 9312</strain>
    </source>
</reference>
<dbReference type="Pfam" id="PF00664">
    <property type="entry name" value="ABC_membrane"/>
    <property type="match status" value="1"/>
</dbReference>
<keyword evidence="5" id="KW-0547">Nucleotide-binding</keyword>
<evidence type="ECO:0000256" key="3">
    <source>
        <dbReference type="ARBA" id="ARBA00022475"/>
    </source>
</evidence>
<dbReference type="InterPro" id="IPR014710">
    <property type="entry name" value="RmlC-like_jellyroll"/>
</dbReference>
<keyword evidence="8" id="KW-0067">ATP-binding</keyword>
<evidence type="ECO:0000259" key="12">
    <source>
        <dbReference type="PROSITE" id="PS50893"/>
    </source>
</evidence>
<dbReference type="InterPro" id="IPR003593">
    <property type="entry name" value="AAA+_ATPase"/>
</dbReference>
<keyword evidence="10 11" id="KW-0472">Membrane</keyword>
<dbReference type="SMART" id="SM00382">
    <property type="entry name" value="AAA"/>
    <property type="match status" value="1"/>
</dbReference>
<dbReference type="GO" id="GO:0015421">
    <property type="term" value="F:ABC-type oligopeptide transporter activity"/>
    <property type="evidence" value="ECO:0007669"/>
    <property type="project" value="TreeGrafter"/>
</dbReference>
<evidence type="ECO:0000256" key="11">
    <source>
        <dbReference type="SAM" id="Phobius"/>
    </source>
</evidence>
<evidence type="ECO:0000256" key="6">
    <source>
        <dbReference type="ARBA" id="ARBA00022801"/>
    </source>
</evidence>
<dbReference type="RefSeq" id="WP_011376731.1">
    <property type="nucleotide sequence ID" value="NC_007577.1"/>
</dbReference>
<accession>Q31A54</accession>
<dbReference type="HOGENOM" id="CLU_000604_95_0_3"/>
<dbReference type="GO" id="GO:0005524">
    <property type="term" value="F:ATP binding"/>
    <property type="evidence" value="ECO:0007669"/>
    <property type="project" value="UniProtKB-KW"/>
</dbReference>
<dbReference type="Gene3D" id="1.20.1560.10">
    <property type="entry name" value="ABC transporter type 1, transmembrane domain"/>
    <property type="match status" value="1"/>
</dbReference>
<dbReference type="Gene3D" id="2.60.120.10">
    <property type="entry name" value="Jelly Rolls"/>
    <property type="match status" value="1"/>
</dbReference>
<dbReference type="CDD" id="cd18782">
    <property type="entry name" value="ABC_6TM_PrtD_LapB_HlyB_like"/>
    <property type="match status" value="1"/>
</dbReference>
<dbReference type="FunFam" id="3.40.50.300:FF:000221">
    <property type="entry name" value="Multidrug ABC transporter ATP-binding protein"/>
    <property type="match status" value="1"/>
</dbReference>
<evidence type="ECO:0000256" key="9">
    <source>
        <dbReference type="ARBA" id="ARBA00022989"/>
    </source>
</evidence>
<dbReference type="Proteomes" id="UP000002715">
    <property type="component" value="Chromosome"/>
</dbReference>
<keyword evidence="9 11" id="KW-1133">Transmembrane helix</keyword>
<dbReference type="InterPro" id="IPR005074">
    <property type="entry name" value="Peptidase_C39"/>
</dbReference>
<feature type="domain" description="ABC transmembrane type-1" evidence="13">
    <location>
        <begin position="430"/>
        <end position="709"/>
    </location>
</feature>
<dbReference type="EMBL" id="CP000111">
    <property type="protein sequence ID" value="ABB50241.1"/>
    <property type="molecule type" value="Genomic_DNA"/>
</dbReference>
<evidence type="ECO:0000256" key="2">
    <source>
        <dbReference type="ARBA" id="ARBA00022448"/>
    </source>
</evidence>
<evidence type="ECO:0000256" key="7">
    <source>
        <dbReference type="ARBA" id="ARBA00022807"/>
    </source>
</evidence>
<dbReference type="Pfam" id="PF00027">
    <property type="entry name" value="cNMP_binding"/>
    <property type="match status" value="1"/>
</dbReference>
<evidence type="ECO:0000256" key="8">
    <source>
        <dbReference type="ARBA" id="ARBA00022840"/>
    </source>
</evidence>
<dbReference type="GO" id="GO:0008234">
    <property type="term" value="F:cysteine-type peptidase activity"/>
    <property type="evidence" value="ECO:0007669"/>
    <property type="project" value="UniProtKB-KW"/>
</dbReference>
<keyword evidence="2" id="KW-0813">Transport</keyword>
<evidence type="ECO:0000259" key="13">
    <source>
        <dbReference type="PROSITE" id="PS50929"/>
    </source>
</evidence>
<dbReference type="PANTHER" id="PTHR43394:SF1">
    <property type="entry name" value="ATP-BINDING CASSETTE SUB-FAMILY B MEMBER 10, MITOCHONDRIAL"/>
    <property type="match status" value="1"/>
</dbReference>
<evidence type="ECO:0000256" key="4">
    <source>
        <dbReference type="ARBA" id="ARBA00022692"/>
    </source>
</evidence>
<dbReference type="SUPFAM" id="SSF51206">
    <property type="entry name" value="cAMP-binding domain-like"/>
    <property type="match status" value="1"/>
</dbReference>
<dbReference type="InterPro" id="IPR039421">
    <property type="entry name" value="Type_1_exporter"/>
</dbReference>
<dbReference type="SUPFAM" id="SSF90123">
    <property type="entry name" value="ABC transporter transmembrane region"/>
    <property type="match status" value="1"/>
</dbReference>
<organism evidence="15 16">
    <name type="scientific">Prochlorococcus marinus (strain MIT 9312)</name>
    <dbReference type="NCBI Taxonomy" id="74546"/>
    <lineage>
        <taxon>Bacteria</taxon>
        <taxon>Bacillati</taxon>
        <taxon>Cyanobacteriota</taxon>
        <taxon>Cyanophyceae</taxon>
        <taxon>Synechococcales</taxon>
        <taxon>Prochlorococcaceae</taxon>
        <taxon>Prochlorococcus</taxon>
    </lineage>
</organism>
<dbReference type="GO" id="GO:0016887">
    <property type="term" value="F:ATP hydrolysis activity"/>
    <property type="evidence" value="ECO:0007669"/>
    <property type="project" value="InterPro"/>
</dbReference>
<dbReference type="PROSITE" id="PS50929">
    <property type="entry name" value="ABC_TM1F"/>
    <property type="match status" value="1"/>
</dbReference>
<dbReference type="eggNOG" id="COG2274">
    <property type="taxonomic scope" value="Bacteria"/>
</dbReference>
<feature type="transmembrane region" description="Helical" evidence="11">
    <location>
        <begin position="426"/>
        <end position="452"/>
    </location>
</feature>
<dbReference type="InterPro" id="IPR011527">
    <property type="entry name" value="ABC1_TM_dom"/>
</dbReference>
<dbReference type="Gene3D" id="3.40.50.300">
    <property type="entry name" value="P-loop containing nucleotide triphosphate hydrolases"/>
    <property type="match status" value="1"/>
</dbReference>
<feature type="domain" description="ABC transporter" evidence="12">
    <location>
        <begin position="744"/>
        <end position="979"/>
    </location>
</feature>
<evidence type="ECO:0000259" key="14">
    <source>
        <dbReference type="PROSITE" id="PS50990"/>
    </source>
</evidence>
<dbReference type="GO" id="GO:0006508">
    <property type="term" value="P:proteolysis"/>
    <property type="evidence" value="ECO:0007669"/>
    <property type="project" value="InterPro"/>
</dbReference>
<dbReference type="InterPro" id="IPR000595">
    <property type="entry name" value="cNMP-bd_dom"/>
</dbReference>
<dbReference type="InterPro" id="IPR017871">
    <property type="entry name" value="ABC_transporter-like_CS"/>
</dbReference>
<keyword evidence="6" id="KW-0378">Hydrolase</keyword>
<dbReference type="OrthoDB" id="544620at2"/>
<protein>
    <submittedName>
        <fullName evidence="15">ATPase</fullName>
    </submittedName>
</protein>
<evidence type="ECO:0000313" key="16">
    <source>
        <dbReference type="Proteomes" id="UP000002715"/>
    </source>
</evidence>
<keyword evidence="7" id="KW-0645">Protease</keyword>
<dbReference type="InterPro" id="IPR018490">
    <property type="entry name" value="cNMP-bd_dom_sf"/>
</dbReference>
<feature type="domain" description="Peptidase C39" evidence="14">
    <location>
        <begin position="273"/>
        <end position="398"/>
    </location>
</feature>
<dbReference type="STRING" id="74546.PMT9312_1182"/>
<dbReference type="PANTHER" id="PTHR43394">
    <property type="entry name" value="ATP-DEPENDENT PERMEASE MDL1, MITOCHONDRIAL"/>
    <property type="match status" value="1"/>
</dbReference>
<proteinExistence type="predicted"/>
<dbReference type="InterPro" id="IPR036640">
    <property type="entry name" value="ABC1_TM_sf"/>
</dbReference>
<keyword evidence="7" id="KW-0788">Thiol protease</keyword>
<dbReference type="PROSITE" id="PS50990">
    <property type="entry name" value="PEPTIDASE_C39"/>
    <property type="match status" value="1"/>
</dbReference>
<dbReference type="InterPro" id="IPR027417">
    <property type="entry name" value="P-loop_NTPase"/>
</dbReference>
<dbReference type="InterPro" id="IPR003439">
    <property type="entry name" value="ABC_transporter-like_ATP-bd"/>
</dbReference>
<keyword evidence="4 11" id="KW-0812">Transmembrane</keyword>